<keyword evidence="2" id="KW-1185">Reference proteome</keyword>
<organism evidence="1 2">
    <name type="scientific">Cyanobacterium stanieri (strain ATCC 29140 / PCC 7202)</name>
    <dbReference type="NCBI Taxonomy" id="292563"/>
    <lineage>
        <taxon>Bacteria</taxon>
        <taxon>Bacillati</taxon>
        <taxon>Cyanobacteriota</taxon>
        <taxon>Cyanophyceae</taxon>
        <taxon>Oscillatoriophycideae</taxon>
        <taxon>Chroococcales</taxon>
        <taxon>Geminocystaceae</taxon>
        <taxon>Cyanobacterium</taxon>
    </lineage>
</organism>
<sequence length="38" mass="4149">MGNGKQRYANLQGCESLSPMPIFLCNVSEKSNNTVDSD</sequence>
<dbReference type="STRING" id="292563.Cyast_0622"/>
<accession>K9YKG9</accession>
<proteinExistence type="predicted"/>
<dbReference type="KEGG" id="csn:Cyast_0622"/>
<dbReference type="AlphaFoldDB" id="K9YKG9"/>
<dbReference type="Proteomes" id="UP000010483">
    <property type="component" value="Chromosome"/>
</dbReference>
<evidence type="ECO:0000313" key="1">
    <source>
        <dbReference type="EMBL" id="AFZ46598.1"/>
    </source>
</evidence>
<protein>
    <submittedName>
        <fullName evidence="1">Uncharacterized protein</fullName>
    </submittedName>
</protein>
<name>K9YKG9_CYASC</name>
<gene>
    <name evidence="1" type="ordered locus">Cyast_0622</name>
</gene>
<dbReference type="EMBL" id="CP003940">
    <property type="protein sequence ID" value="AFZ46598.1"/>
    <property type="molecule type" value="Genomic_DNA"/>
</dbReference>
<evidence type="ECO:0000313" key="2">
    <source>
        <dbReference type="Proteomes" id="UP000010483"/>
    </source>
</evidence>
<dbReference type="HOGENOM" id="CLU_3327073_0_0_3"/>
<dbReference type="BioCyc" id="CSTA292563:G1353-627-MONOMER"/>
<reference evidence="2" key="1">
    <citation type="journal article" date="2013" name="Proc. Natl. Acad. Sci. U.S.A.">
        <title>Improving the coverage of the cyanobacterial phylum using diversity-driven genome sequencing.</title>
        <authorList>
            <person name="Shih P.M."/>
            <person name="Wu D."/>
            <person name="Latifi A."/>
            <person name="Axen S.D."/>
            <person name="Fewer D.P."/>
            <person name="Talla E."/>
            <person name="Calteau A."/>
            <person name="Cai F."/>
            <person name="Tandeau de Marsac N."/>
            <person name="Rippka R."/>
            <person name="Herdman M."/>
            <person name="Sivonen K."/>
            <person name="Coursin T."/>
            <person name="Laurent T."/>
            <person name="Goodwin L."/>
            <person name="Nolan M."/>
            <person name="Davenport K.W."/>
            <person name="Han C.S."/>
            <person name="Rubin E.M."/>
            <person name="Eisen J.A."/>
            <person name="Woyke T."/>
            <person name="Gugger M."/>
            <person name="Kerfeld C.A."/>
        </authorList>
    </citation>
    <scope>NUCLEOTIDE SEQUENCE [LARGE SCALE GENOMIC DNA]</scope>
    <source>
        <strain evidence="2">ATCC 29140 / PCC 7202</strain>
    </source>
</reference>